<protein>
    <submittedName>
        <fullName evidence="1">Virulence-associated protein E</fullName>
    </submittedName>
</protein>
<sequence>MNSEEIVSKIIEENQQQAPPEVVNLTQARETDEEHNSLNLTKKARGDGFAVNLDNLKKILNGDS</sequence>
<organism evidence="1 2">
    <name type="scientific">Streptococcus pyogenes</name>
    <dbReference type="NCBI Taxonomy" id="1314"/>
    <lineage>
        <taxon>Bacteria</taxon>
        <taxon>Bacillati</taxon>
        <taxon>Bacillota</taxon>
        <taxon>Bacilli</taxon>
        <taxon>Lactobacillales</taxon>
        <taxon>Streptococcaceae</taxon>
        <taxon>Streptococcus</taxon>
    </lineage>
</organism>
<dbReference type="EMBL" id="SJLL01000504">
    <property type="protein sequence ID" value="TYK91986.1"/>
    <property type="molecule type" value="Genomic_DNA"/>
</dbReference>
<dbReference type="Proteomes" id="UP000324058">
    <property type="component" value="Unassembled WGS sequence"/>
</dbReference>
<evidence type="ECO:0000313" key="2">
    <source>
        <dbReference type="Proteomes" id="UP000324058"/>
    </source>
</evidence>
<gene>
    <name evidence="1" type="ORF">E0F66_12480</name>
</gene>
<proteinExistence type="predicted"/>
<name>A0A5S4T6H0_STRPY</name>
<dbReference type="AlphaFoldDB" id="A0A5S4T6H0"/>
<comment type="caution">
    <text evidence="1">The sequence shown here is derived from an EMBL/GenBank/DDBJ whole genome shotgun (WGS) entry which is preliminary data.</text>
</comment>
<reference evidence="1 2" key="1">
    <citation type="submission" date="2019-02" db="EMBL/GenBank/DDBJ databases">
        <title>Novel genomic isolates of S. pyogenes and S. dysgalactiae subsp. equisimilis associated to necrotising fasciitis (NSTI).</title>
        <authorList>
            <person name="Barrantes I."/>
        </authorList>
    </citation>
    <scope>NUCLEOTIDE SEQUENCE [LARGE SCALE GENOMIC DNA]</scope>
    <source>
        <strain evidence="1 2">SPY2028</strain>
    </source>
</reference>
<accession>A0A5S4T6H0</accession>
<feature type="non-terminal residue" evidence="1">
    <location>
        <position position="64"/>
    </location>
</feature>
<evidence type="ECO:0000313" key="1">
    <source>
        <dbReference type="EMBL" id="TYK91986.1"/>
    </source>
</evidence>